<dbReference type="AlphaFoldDB" id="A0A060IGZ5"/>
<dbReference type="SUPFAM" id="SSF54593">
    <property type="entry name" value="Glyoxalase/Bleomycin resistance protein/Dihydroxybiphenyl dioxygenase"/>
    <property type="match status" value="1"/>
</dbReference>
<dbReference type="KEGG" id="rei:IE4771_PD00661"/>
<organism evidence="2 3">
    <name type="scientific">Rhizobium etli bv. mimosae str. IE4771</name>
    <dbReference type="NCBI Taxonomy" id="1432050"/>
    <lineage>
        <taxon>Bacteria</taxon>
        <taxon>Pseudomonadati</taxon>
        <taxon>Pseudomonadota</taxon>
        <taxon>Alphaproteobacteria</taxon>
        <taxon>Hyphomicrobiales</taxon>
        <taxon>Rhizobiaceae</taxon>
        <taxon>Rhizobium/Agrobacterium group</taxon>
        <taxon>Rhizobium</taxon>
    </lineage>
</organism>
<evidence type="ECO:0000259" key="1">
    <source>
        <dbReference type="PROSITE" id="PS51819"/>
    </source>
</evidence>
<dbReference type="InterPro" id="IPR029068">
    <property type="entry name" value="Glyas_Bleomycin-R_OHBP_Dase"/>
</dbReference>
<reference evidence="2 3" key="1">
    <citation type="submission" date="2013-12" db="EMBL/GenBank/DDBJ databases">
        <title>Complete genome sequence of Rhizobium etli bv. mimosae IE4771.</title>
        <authorList>
            <person name="Bustos P."/>
            <person name="Santamaria R.I."/>
            <person name="Lozano L."/>
            <person name="Ormeno-Orrillo E."/>
            <person name="Rogel M.A."/>
            <person name="Romero D."/>
            <person name="Cevallos M.A."/>
            <person name="Martinez-Romero E."/>
            <person name="Gonzalez V."/>
        </authorList>
    </citation>
    <scope>NUCLEOTIDE SEQUENCE [LARGE SCALE GENOMIC DNA]</scope>
    <source>
        <strain evidence="2 3">IE4771</strain>
        <plasmid evidence="3">Plasmid pRetIE4771d</plasmid>
    </source>
</reference>
<geneLocation type="plasmid" evidence="2 3">
    <name>pRetIE4771d</name>
</geneLocation>
<sequence>MELFVEAPEKSLDFYRRVLGFAVQGSASTEYAMLRNGDAVIAINSRSALSSDHPLRIQTDERAGLGIEIILSVGDIEDTYRTAEESGWPLSDLVQQPWGLRDFRLIDPDGYDVRVTSSHTGCRRT</sequence>
<dbReference type="Pfam" id="PF00903">
    <property type="entry name" value="Glyoxalase"/>
    <property type="match status" value="1"/>
</dbReference>
<proteinExistence type="predicted"/>
<dbReference type="Gene3D" id="3.10.180.10">
    <property type="entry name" value="2,3-Dihydroxybiphenyl 1,2-Dioxygenase, domain 1"/>
    <property type="match status" value="1"/>
</dbReference>
<protein>
    <submittedName>
        <fullName evidence="2">Glyoxalase/bleomycin resistance protein/dioxygenase family protein</fullName>
    </submittedName>
</protein>
<dbReference type="EMBL" id="CP006990">
    <property type="protein sequence ID" value="AIC31215.1"/>
    <property type="molecule type" value="Genomic_DNA"/>
</dbReference>
<dbReference type="InterPro" id="IPR037523">
    <property type="entry name" value="VOC_core"/>
</dbReference>
<keyword evidence="2" id="KW-0614">Plasmid</keyword>
<name>A0A060IGZ5_RHIET</name>
<dbReference type="InterPro" id="IPR004360">
    <property type="entry name" value="Glyas_Fos-R_dOase_dom"/>
</dbReference>
<evidence type="ECO:0000313" key="2">
    <source>
        <dbReference type="EMBL" id="AIC31215.1"/>
    </source>
</evidence>
<accession>A0A060IGZ5</accession>
<gene>
    <name evidence="2" type="ORF">IE4771_PD00661</name>
</gene>
<dbReference type="Proteomes" id="UP000027180">
    <property type="component" value="Plasmid pRetIE4771d"/>
</dbReference>
<dbReference type="HOGENOM" id="CLU_046006_15_6_5"/>
<feature type="domain" description="VOC" evidence="1">
    <location>
        <begin position="1"/>
        <end position="118"/>
    </location>
</feature>
<dbReference type="PROSITE" id="PS51819">
    <property type="entry name" value="VOC"/>
    <property type="match status" value="1"/>
</dbReference>
<evidence type="ECO:0000313" key="3">
    <source>
        <dbReference type="Proteomes" id="UP000027180"/>
    </source>
</evidence>